<dbReference type="PANTHER" id="PTHR38767">
    <property type="entry name" value="DNA POLYMERASE III SUBUNIT CHI"/>
    <property type="match status" value="1"/>
</dbReference>
<comment type="caution">
    <text evidence="1">The sequence shown here is derived from an EMBL/GenBank/DDBJ whole genome shotgun (WGS) entry which is preliminary data.</text>
</comment>
<protein>
    <submittedName>
        <fullName evidence="1">DNA polymerase III subunit chi</fullName>
    </submittedName>
</protein>
<accession>A0A4T0V5M8</accession>
<dbReference type="RefSeq" id="WP_136551071.1">
    <property type="nucleotide sequence ID" value="NZ_STGJ01000001.1"/>
</dbReference>
<proteinExistence type="predicted"/>
<dbReference type="GO" id="GO:0032298">
    <property type="term" value="P:positive regulation of DNA-templated DNA replication initiation"/>
    <property type="evidence" value="ECO:0007669"/>
    <property type="project" value="TreeGrafter"/>
</dbReference>
<sequence>MTRIDFYTKVADPAAFACRLAATVQRKGEQLFVLLPDEDALGRFSTRLWSIADTAFVPNCRFDAPEAAQTPVWLGLSAADGVSRKVLLNLGDAALARPGEFERILEVIGVDDASLARARERFRQYRAAGFPIEHHDMQHLKP</sequence>
<organism evidence="1 2">
    <name type="scientific">Crenobacter intestini</name>
    <dbReference type="NCBI Taxonomy" id="2563443"/>
    <lineage>
        <taxon>Bacteria</taxon>
        <taxon>Pseudomonadati</taxon>
        <taxon>Pseudomonadota</taxon>
        <taxon>Betaproteobacteria</taxon>
        <taxon>Neisseriales</taxon>
        <taxon>Neisseriaceae</taxon>
        <taxon>Crenobacter</taxon>
    </lineage>
</organism>
<dbReference type="Proteomes" id="UP000308891">
    <property type="component" value="Unassembled WGS sequence"/>
</dbReference>
<dbReference type="Pfam" id="PF04364">
    <property type="entry name" value="DNA_pol3_chi"/>
    <property type="match status" value="1"/>
</dbReference>
<dbReference type="AlphaFoldDB" id="A0A4T0V5M8"/>
<dbReference type="SUPFAM" id="SSF102400">
    <property type="entry name" value="DNA polymerase III chi subunit"/>
    <property type="match status" value="1"/>
</dbReference>
<dbReference type="InterPro" id="IPR007459">
    <property type="entry name" value="DNA_pol3_chi"/>
</dbReference>
<dbReference type="GO" id="GO:0006260">
    <property type="term" value="P:DNA replication"/>
    <property type="evidence" value="ECO:0007669"/>
    <property type="project" value="InterPro"/>
</dbReference>
<dbReference type="PANTHER" id="PTHR38767:SF1">
    <property type="entry name" value="DNA POLYMERASE III SUBUNIT CHI"/>
    <property type="match status" value="1"/>
</dbReference>
<dbReference type="EMBL" id="STGJ01000001">
    <property type="protein sequence ID" value="TIC87060.1"/>
    <property type="molecule type" value="Genomic_DNA"/>
</dbReference>
<evidence type="ECO:0000313" key="1">
    <source>
        <dbReference type="EMBL" id="TIC87060.1"/>
    </source>
</evidence>
<name>A0A4T0V5M8_9NEIS</name>
<keyword evidence="2" id="KW-1185">Reference proteome</keyword>
<gene>
    <name evidence="1" type="ORF">E5K04_01180</name>
</gene>
<dbReference type="GO" id="GO:0003677">
    <property type="term" value="F:DNA binding"/>
    <property type="evidence" value="ECO:0007669"/>
    <property type="project" value="InterPro"/>
</dbReference>
<dbReference type="InterPro" id="IPR036768">
    <property type="entry name" value="PolIII_chi_sf"/>
</dbReference>
<reference evidence="1 2" key="1">
    <citation type="submission" date="2019-04" db="EMBL/GenBank/DDBJ databases">
        <title>Crenobacter sp. nov.</title>
        <authorList>
            <person name="Shi S."/>
        </authorList>
    </citation>
    <scope>NUCLEOTIDE SEQUENCE [LARGE SCALE GENOMIC DNA]</scope>
    <source>
        <strain evidence="1 2">GY 70310</strain>
    </source>
</reference>
<dbReference type="Gene3D" id="3.40.50.10110">
    <property type="entry name" value="DNA polymerase III subunit chi"/>
    <property type="match status" value="1"/>
</dbReference>
<dbReference type="OrthoDB" id="5297568at2"/>
<dbReference type="GO" id="GO:0003887">
    <property type="term" value="F:DNA-directed DNA polymerase activity"/>
    <property type="evidence" value="ECO:0007669"/>
    <property type="project" value="InterPro"/>
</dbReference>
<evidence type="ECO:0000313" key="2">
    <source>
        <dbReference type="Proteomes" id="UP000308891"/>
    </source>
</evidence>